<gene>
    <name evidence="2" type="ORF">MPNT_320014</name>
</gene>
<proteinExistence type="predicted"/>
<dbReference type="InterPro" id="IPR051783">
    <property type="entry name" value="NAD(P)-dependent_oxidoreduct"/>
</dbReference>
<comment type="caution">
    <text evidence="2">The sequence shown here is derived from an EMBL/GenBank/DDBJ whole genome shotgun (WGS) entry which is preliminary data.</text>
</comment>
<evidence type="ECO:0000313" key="3">
    <source>
        <dbReference type="Proteomes" id="UP000663859"/>
    </source>
</evidence>
<evidence type="ECO:0000313" key="2">
    <source>
        <dbReference type="EMBL" id="CAF0700024.1"/>
    </source>
</evidence>
<dbReference type="PANTHER" id="PTHR48079:SF6">
    <property type="entry name" value="NAD(P)-BINDING DOMAIN-CONTAINING PROTEIN-RELATED"/>
    <property type="match status" value="1"/>
</dbReference>
<protein>
    <submittedName>
        <fullName evidence="2">Epimerase domain-containing protein</fullName>
    </submittedName>
</protein>
<dbReference type="RefSeq" id="WP_214096374.1">
    <property type="nucleotide sequence ID" value="NZ_CAJNOB010000026.1"/>
</dbReference>
<dbReference type="CDD" id="cd05266">
    <property type="entry name" value="SDR_a4"/>
    <property type="match status" value="1"/>
</dbReference>
<dbReference type="SUPFAM" id="SSF51735">
    <property type="entry name" value="NAD(P)-binding Rossmann-fold domains"/>
    <property type="match status" value="1"/>
</dbReference>
<dbReference type="Proteomes" id="UP000663859">
    <property type="component" value="Unassembled WGS sequence"/>
</dbReference>
<feature type="domain" description="NAD-dependent epimerase/dehydratase" evidence="1">
    <location>
        <begin position="9"/>
        <end position="212"/>
    </location>
</feature>
<keyword evidence="3" id="KW-1185">Reference proteome</keyword>
<dbReference type="InterPro" id="IPR001509">
    <property type="entry name" value="Epimerase_deHydtase"/>
</dbReference>
<sequence length="300" mass="33484">MDPRRKERIFVLGGGYVGKELAARLTSLGYEVTVGVFSETSRRVLEGHGFSVVHGDAAEGSFWLKLNGAYDAVFHCASSQRGGPEAYRRIFLLATRWAQEVLPSSRLILFSSTSVYGQTDGSWVTEESPVCPQTETGQILEEAEKMVLAGNGVVLRVAGIYGPGRTVLLTRLLESPAEIPGDPQRYVNQVHREDVVSAALLALKLDPSIYNVVDDQPVRLREYYHWLCEQLGIPQPIFRPDNRPSKRGRTHKRVSNAKLKALGWELRYPSFREGLEPELVMARDRIQNTMSKENSNAGNN</sequence>
<dbReference type="GO" id="GO:0004029">
    <property type="term" value="F:aldehyde dehydrogenase (NAD+) activity"/>
    <property type="evidence" value="ECO:0007669"/>
    <property type="project" value="TreeGrafter"/>
</dbReference>
<dbReference type="Pfam" id="PF01370">
    <property type="entry name" value="Epimerase"/>
    <property type="match status" value="1"/>
</dbReference>
<dbReference type="GO" id="GO:0005737">
    <property type="term" value="C:cytoplasm"/>
    <property type="evidence" value="ECO:0007669"/>
    <property type="project" value="TreeGrafter"/>
</dbReference>
<dbReference type="PANTHER" id="PTHR48079">
    <property type="entry name" value="PROTEIN YEEZ"/>
    <property type="match status" value="1"/>
</dbReference>
<dbReference type="AlphaFoldDB" id="A0A8J2FRH6"/>
<organism evidence="2 3">
    <name type="scientific">Candidatus Methylacidithermus pantelleriae</name>
    <dbReference type="NCBI Taxonomy" id="2744239"/>
    <lineage>
        <taxon>Bacteria</taxon>
        <taxon>Pseudomonadati</taxon>
        <taxon>Verrucomicrobiota</taxon>
        <taxon>Methylacidiphilae</taxon>
        <taxon>Methylacidiphilales</taxon>
        <taxon>Methylacidiphilaceae</taxon>
        <taxon>Candidatus Methylacidithermus</taxon>
    </lineage>
</organism>
<reference evidence="2" key="1">
    <citation type="submission" date="2021-02" db="EMBL/GenBank/DDBJ databases">
        <authorList>
            <person name="Cremers G."/>
            <person name="Picone N."/>
        </authorList>
    </citation>
    <scope>NUCLEOTIDE SEQUENCE</scope>
    <source>
        <strain evidence="2">PQ17</strain>
    </source>
</reference>
<accession>A0A8J2FRH6</accession>
<dbReference type="InterPro" id="IPR036291">
    <property type="entry name" value="NAD(P)-bd_dom_sf"/>
</dbReference>
<dbReference type="Gene3D" id="3.40.50.720">
    <property type="entry name" value="NAD(P)-binding Rossmann-like Domain"/>
    <property type="match status" value="1"/>
</dbReference>
<dbReference type="EMBL" id="CAJNOB010000026">
    <property type="protein sequence ID" value="CAF0700024.1"/>
    <property type="molecule type" value="Genomic_DNA"/>
</dbReference>
<evidence type="ECO:0000259" key="1">
    <source>
        <dbReference type="Pfam" id="PF01370"/>
    </source>
</evidence>
<name>A0A8J2FRH6_9BACT</name>